<proteinExistence type="predicted"/>
<dbReference type="GO" id="GO:0005886">
    <property type="term" value="C:plasma membrane"/>
    <property type="evidence" value="ECO:0007669"/>
    <property type="project" value="TreeGrafter"/>
</dbReference>
<name>A0A4Y9YYJ0_9AGAM</name>
<dbReference type="PANTHER" id="PTHR24269:SF16">
    <property type="entry name" value="PROTEIN SLG1"/>
    <property type="match status" value="1"/>
</dbReference>
<keyword evidence="3 7" id="KW-0732">Signal</keyword>
<evidence type="ECO:0000256" key="6">
    <source>
        <dbReference type="ARBA" id="ARBA00023180"/>
    </source>
</evidence>
<protein>
    <recommendedName>
        <fullName evidence="8">WSC domain-containing protein</fullName>
    </recommendedName>
</protein>
<evidence type="ECO:0000256" key="7">
    <source>
        <dbReference type="SAM" id="SignalP"/>
    </source>
</evidence>
<feature type="domain" description="WSC" evidence="8">
    <location>
        <begin position="62"/>
        <end position="154"/>
    </location>
</feature>
<dbReference type="SMART" id="SM00321">
    <property type="entry name" value="WSC"/>
    <property type="match status" value="1"/>
</dbReference>
<evidence type="ECO:0000256" key="5">
    <source>
        <dbReference type="ARBA" id="ARBA00023136"/>
    </source>
</evidence>
<comment type="caution">
    <text evidence="9">The sequence shown here is derived from an EMBL/GenBank/DDBJ whole genome shotgun (WGS) entry which is preliminary data.</text>
</comment>
<evidence type="ECO:0000256" key="4">
    <source>
        <dbReference type="ARBA" id="ARBA00022989"/>
    </source>
</evidence>
<evidence type="ECO:0000313" key="9">
    <source>
        <dbReference type="EMBL" id="TFY66199.1"/>
    </source>
</evidence>
<keyword evidence="10" id="KW-1185">Reference proteome</keyword>
<accession>A0A4Y9YYJ0</accession>
<evidence type="ECO:0000259" key="8">
    <source>
        <dbReference type="PROSITE" id="PS51212"/>
    </source>
</evidence>
<dbReference type="Pfam" id="PF01822">
    <property type="entry name" value="WSC"/>
    <property type="match status" value="1"/>
</dbReference>
<dbReference type="InterPro" id="IPR002889">
    <property type="entry name" value="WSC_carb-bd"/>
</dbReference>
<reference evidence="9 10" key="1">
    <citation type="submission" date="2019-02" db="EMBL/GenBank/DDBJ databases">
        <title>Genome sequencing of the rare red list fungi Dentipellis fragilis.</title>
        <authorList>
            <person name="Buettner E."/>
            <person name="Kellner H."/>
        </authorList>
    </citation>
    <scope>NUCLEOTIDE SEQUENCE [LARGE SCALE GENOMIC DNA]</scope>
    <source>
        <strain evidence="9 10">DSM 105465</strain>
    </source>
</reference>
<evidence type="ECO:0000256" key="1">
    <source>
        <dbReference type="ARBA" id="ARBA00004167"/>
    </source>
</evidence>
<dbReference type="InterPro" id="IPR051836">
    <property type="entry name" value="Kremen_rcpt"/>
</dbReference>
<keyword evidence="2" id="KW-0812">Transmembrane</keyword>
<keyword evidence="4" id="KW-1133">Transmembrane helix</keyword>
<keyword evidence="6" id="KW-0325">Glycoprotein</keyword>
<dbReference type="PROSITE" id="PS51212">
    <property type="entry name" value="WSC"/>
    <property type="match status" value="1"/>
</dbReference>
<dbReference type="STRING" id="205917.A0A4Y9YYJ0"/>
<evidence type="ECO:0000256" key="3">
    <source>
        <dbReference type="ARBA" id="ARBA00022729"/>
    </source>
</evidence>
<dbReference type="AlphaFoldDB" id="A0A4Y9YYJ0"/>
<dbReference type="OrthoDB" id="3268477at2759"/>
<dbReference type="EMBL" id="SEOQ01000269">
    <property type="protein sequence ID" value="TFY66199.1"/>
    <property type="molecule type" value="Genomic_DNA"/>
</dbReference>
<keyword evidence="5" id="KW-0472">Membrane</keyword>
<feature type="signal peptide" evidence="7">
    <location>
        <begin position="1"/>
        <end position="20"/>
    </location>
</feature>
<feature type="chain" id="PRO_5021369705" description="WSC domain-containing protein" evidence="7">
    <location>
        <begin position="21"/>
        <end position="269"/>
    </location>
</feature>
<evidence type="ECO:0000256" key="2">
    <source>
        <dbReference type="ARBA" id="ARBA00022692"/>
    </source>
</evidence>
<dbReference type="Proteomes" id="UP000298327">
    <property type="component" value="Unassembled WGS sequence"/>
</dbReference>
<sequence length="269" mass="28543">MKIIFTLILVAATMSVVALGKAVRADSRLAFCAQGDYHGDQSIAFSSPEPASAAKEVRRAGAWKALGCYSDSVIQHALTAQMDADEATVESCTSACFEAGFTYAGLEYGGRCFCDNELARFAVPTQSRKCNIPCAGNSTQLCGGVASLTMYKYTGGFEPEDTPVAQVKLHNSGWYSAYVRIIYDGTTSDRLGGAIAGGSSRMVNLTEYDLLSEGENFQVKLDVLSGKDKISKTILMYSAESPDCTADFHSGGGVGNAFIAFDGYSGCDE</sequence>
<evidence type="ECO:0000313" key="10">
    <source>
        <dbReference type="Proteomes" id="UP000298327"/>
    </source>
</evidence>
<gene>
    <name evidence="9" type="ORF">EVG20_g4890</name>
</gene>
<comment type="subcellular location">
    <subcellularLocation>
        <location evidence="1">Membrane</location>
        <topology evidence="1">Single-pass membrane protein</topology>
    </subcellularLocation>
</comment>
<organism evidence="9 10">
    <name type="scientific">Dentipellis fragilis</name>
    <dbReference type="NCBI Taxonomy" id="205917"/>
    <lineage>
        <taxon>Eukaryota</taxon>
        <taxon>Fungi</taxon>
        <taxon>Dikarya</taxon>
        <taxon>Basidiomycota</taxon>
        <taxon>Agaricomycotina</taxon>
        <taxon>Agaricomycetes</taxon>
        <taxon>Russulales</taxon>
        <taxon>Hericiaceae</taxon>
        <taxon>Dentipellis</taxon>
    </lineage>
</organism>
<dbReference type="PANTHER" id="PTHR24269">
    <property type="entry name" value="KREMEN PROTEIN"/>
    <property type="match status" value="1"/>
</dbReference>